<feature type="compositionally biased region" description="Pro residues" evidence="1">
    <location>
        <begin position="317"/>
        <end position="328"/>
    </location>
</feature>
<reference evidence="3 4" key="1">
    <citation type="submission" date="2023-09" db="EMBL/GenBank/DDBJ databases">
        <title>Pangenome analysis of Batrachochytrium dendrobatidis and related Chytrids.</title>
        <authorList>
            <person name="Yacoub M.N."/>
            <person name="Stajich J.E."/>
            <person name="James T.Y."/>
        </authorList>
    </citation>
    <scope>NUCLEOTIDE SEQUENCE [LARGE SCALE GENOMIC DNA]</scope>
    <source>
        <strain evidence="3 4">JEL0888</strain>
    </source>
</reference>
<comment type="caution">
    <text evidence="3">The sequence shown here is derived from an EMBL/GenBank/DDBJ whole genome shotgun (WGS) entry which is preliminary data.</text>
</comment>
<accession>A0ABR4N7P5</accession>
<protein>
    <submittedName>
        <fullName evidence="3">Uncharacterized protein</fullName>
    </submittedName>
</protein>
<evidence type="ECO:0000313" key="4">
    <source>
        <dbReference type="Proteomes" id="UP001527925"/>
    </source>
</evidence>
<dbReference type="Proteomes" id="UP001527925">
    <property type="component" value="Unassembled WGS sequence"/>
</dbReference>
<dbReference type="EMBL" id="JADGIZ020000023">
    <property type="protein sequence ID" value="KAL2915557.1"/>
    <property type="molecule type" value="Genomic_DNA"/>
</dbReference>
<keyword evidence="2" id="KW-0812">Transmembrane</keyword>
<name>A0ABR4N7P5_9FUNG</name>
<sequence length="382" mass="38475">MRVDATAFDASVGTASACGIAGVCATALTCLLVLAVDCAAQFAQTPMAPPPGQERSDVAGPPDGWPGSATLPAVETLLATAGSLGLVIVEIQVLWADAAGAGAAAGTVRGSGAMQRAAAAAAAIAAHIATATPTYCLGIAGMRSEMLQQWHAWTFGAWMAGTAAVELAGTLRIAIAYAQALASLGSASIDGTAPPPGARARFRSRLRDVAMLLAADGAGILLLAAAAAMRDVSGPATAAAVVRAALSLACVHAASRCCHALHARRAAAACASASSAAKVPTASTARLSSVSMASAAGLWRLDCVEENNERLVDVPLSPAPPPPPPKQQPQPQQHEAQRSQSPAPQKPDPHPDADAKGSQDAKPASTRSRLFKWGRSSTGRKE</sequence>
<feature type="compositionally biased region" description="Basic and acidic residues" evidence="1">
    <location>
        <begin position="347"/>
        <end position="359"/>
    </location>
</feature>
<evidence type="ECO:0000256" key="1">
    <source>
        <dbReference type="SAM" id="MobiDB-lite"/>
    </source>
</evidence>
<proteinExistence type="predicted"/>
<feature type="region of interest" description="Disordered" evidence="1">
    <location>
        <begin position="313"/>
        <end position="382"/>
    </location>
</feature>
<evidence type="ECO:0000256" key="2">
    <source>
        <dbReference type="SAM" id="Phobius"/>
    </source>
</evidence>
<keyword evidence="2" id="KW-1133">Transmembrane helix</keyword>
<feature type="transmembrane region" description="Helical" evidence="2">
    <location>
        <begin position="209"/>
        <end position="229"/>
    </location>
</feature>
<evidence type="ECO:0000313" key="3">
    <source>
        <dbReference type="EMBL" id="KAL2915557.1"/>
    </source>
</evidence>
<gene>
    <name evidence="3" type="ORF">HK105_204959</name>
</gene>
<feature type="transmembrane region" description="Helical" evidence="2">
    <location>
        <begin position="12"/>
        <end position="36"/>
    </location>
</feature>
<organism evidence="3 4">
    <name type="scientific">Polyrhizophydium stewartii</name>
    <dbReference type="NCBI Taxonomy" id="2732419"/>
    <lineage>
        <taxon>Eukaryota</taxon>
        <taxon>Fungi</taxon>
        <taxon>Fungi incertae sedis</taxon>
        <taxon>Chytridiomycota</taxon>
        <taxon>Chytridiomycota incertae sedis</taxon>
        <taxon>Chytridiomycetes</taxon>
        <taxon>Rhizophydiales</taxon>
        <taxon>Rhizophydiales incertae sedis</taxon>
        <taxon>Polyrhizophydium</taxon>
    </lineage>
</organism>
<keyword evidence="2" id="KW-0472">Membrane</keyword>
<keyword evidence="4" id="KW-1185">Reference proteome</keyword>